<keyword evidence="2" id="KW-1185">Reference proteome</keyword>
<dbReference type="VEuPathDB" id="ToxoDB:CSUI_000049"/>
<sequence>MDVRKEFADGGIPSDVLGGCLCDDLGLLNGDWTILSDRSGPMTDITEMLGLDKLDRMSWEFSMQISAPRLCLSYLVEDGHPLLRVDCHGQLGFEYIRDIRFDGQTKTGVHLRDLFPNPPLSHMSSGLDEGELLAVKDGSKLFVKYTMEKGALLAGTLYMTRVVLSRDPQSRVEGPLTLAKYTTAECPASHSQIEQGSLEHQWLNSRQEEAYIRQILHREQDDRRQARGLQVSQESVGFEFWRASLLIELTRGSNGERSPSWEDP</sequence>
<dbReference type="OrthoDB" id="328192at2759"/>
<dbReference type="AlphaFoldDB" id="A0A2C6LIX9"/>
<dbReference type="Proteomes" id="UP000221165">
    <property type="component" value="Unassembled WGS sequence"/>
</dbReference>
<protein>
    <submittedName>
        <fullName evidence="1">Uncharacterized protein</fullName>
    </submittedName>
</protein>
<proteinExistence type="predicted"/>
<reference evidence="1 2" key="1">
    <citation type="journal article" date="2017" name="Int. J. Parasitol.">
        <title>The genome of the protozoan parasite Cystoisospora suis and a reverse vaccinology approach to identify vaccine candidates.</title>
        <authorList>
            <person name="Palmieri N."/>
            <person name="Shrestha A."/>
            <person name="Ruttkowski B."/>
            <person name="Beck T."/>
            <person name="Vogl C."/>
            <person name="Tomley F."/>
            <person name="Blake D.P."/>
            <person name="Joachim A."/>
        </authorList>
    </citation>
    <scope>NUCLEOTIDE SEQUENCE [LARGE SCALE GENOMIC DNA]</scope>
    <source>
        <strain evidence="1 2">Wien I</strain>
    </source>
</reference>
<gene>
    <name evidence="1" type="ORF">CSUI_000049</name>
</gene>
<organism evidence="1 2">
    <name type="scientific">Cystoisospora suis</name>
    <dbReference type="NCBI Taxonomy" id="483139"/>
    <lineage>
        <taxon>Eukaryota</taxon>
        <taxon>Sar</taxon>
        <taxon>Alveolata</taxon>
        <taxon>Apicomplexa</taxon>
        <taxon>Conoidasida</taxon>
        <taxon>Coccidia</taxon>
        <taxon>Eucoccidiorida</taxon>
        <taxon>Eimeriorina</taxon>
        <taxon>Sarcocystidae</taxon>
        <taxon>Cystoisospora</taxon>
    </lineage>
</organism>
<name>A0A2C6LIX9_9APIC</name>
<comment type="caution">
    <text evidence="1">The sequence shown here is derived from an EMBL/GenBank/DDBJ whole genome shotgun (WGS) entry which is preliminary data.</text>
</comment>
<evidence type="ECO:0000313" key="1">
    <source>
        <dbReference type="EMBL" id="PHJ26086.1"/>
    </source>
</evidence>
<dbReference type="EMBL" id="MIGC01000023">
    <property type="protein sequence ID" value="PHJ26086.1"/>
    <property type="molecule type" value="Genomic_DNA"/>
</dbReference>
<dbReference type="GeneID" id="94423495"/>
<evidence type="ECO:0000313" key="2">
    <source>
        <dbReference type="Proteomes" id="UP000221165"/>
    </source>
</evidence>
<dbReference type="RefSeq" id="XP_067927732.1">
    <property type="nucleotide sequence ID" value="XM_068060284.1"/>
</dbReference>
<accession>A0A2C6LIX9</accession>